<evidence type="ECO:0000313" key="1">
    <source>
        <dbReference type="EMBL" id="KAA2242051.1"/>
    </source>
</evidence>
<reference evidence="1 2" key="2">
    <citation type="submission" date="2019-09" db="EMBL/GenBank/DDBJ databases">
        <authorList>
            <person name="Jin C."/>
        </authorList>
    </citation>
    <scope>NUCLEOTIDE SEQUENCE [LARGE SCALE GENOMIC DNA]</scope>
    <source>
        <strain evidence="1 2">BN140002</strain>
    </source>
</reference>
<dbReference type="InterPro" id="IPR029069">
    <property type="entry name" value="HotDog_dom_sf"/>
</dbReference>
<dbReference type="SUPFAM" id="SSF54637">
    <property type="entry name" value="Thioesterase/thiol ester dehydrase-isomerase"/>
    <property type="match status" value="1"/>
</dbReference>
<dbReference type="OrthoDB" id="3727779at2"/>
<dbReference type="PANTHER" id="PTHR12475">
    <property type="match status" value="1"/>
</dbReference>
<dbReference type="InterPro" id="IPR051490">
    <property type="entry name" value="THEM6_lcsJ_thioesterase"/>
</dbReference>
<reference evidence="1 2" key="1">
    <citation type="submission" date="2019-09" db="EMBL/GenBank/DDBJ databases">
        <title>Salinarimonas rosea gen. nov., sp. nov., a new member of the a-2 subgroup of the Proteobacteria.</title>
        <authorList>
            <person name="Liu J."/>
        </authorList>
    </citation>
    <scope>NUCLEOTIDE SEQUENCE [LARGE SCALE GENOMIC DNA]</scope>
    <source>
        <strain evidence="1 2">BN140002</strain>
    </source>
</reference>
<dbReference type="AlphaFoldDB" id="A0A5B2VS53"/>
<keyword evidence="2" id="KW-1185">Reference proteome</keyword>
<gene>
    <name evidence="1" type="ORF">F0L46_03555</name>
</gene>
<sequence length="183" mass="21074">MNLWLRLLHLVVSAFWRPRLDPLVEVSRLSFRVWPHDLDTSLHMNNGRYWTLMDLGRADVMIRSGLWRAVLREKWLPVVSAGKIRFRRELRLFRPFELQTRLVAWTDTSIVMEHRIVSRGREGNEILAAIALVRVGLYDRGARAFVPVSRILAELGRPDMPRPPMTPEVAAFLAAEDALKGAA</sequence>
<dbReference type="Pfam" id="PF13279">
    <property type="entry name" value="4HBT_2"/>
    <property type="match status" value="1"/>
</dbReference>
<evidence type="ECO:0000313" key="2">
    <source>
        <dbReference type="Proteomes" id="UP000323142"/>
    </source>
</evidence>
<protein>
    <submittedName>
        <fullName evidence="1">Thioesterase</fullName>
    </submittedName>
</protein>
<comment type="caution">
    <text evidence="1">The sequence shown here is derived from an EMBL/GenBank/DDBJ whole genome shotgun (WGS) entry which is preliminary data.</text>
</comment>
<dbReference type="RefSeq" id="WP_149815659.1">
    <property type="nucleotide sequence ID" value="NZ_VUOA01000007.1"/>
</dbReference>
<dbReference type="CDD" id="cd00586">
    <property type="entry name" value="4HBT"/>
    <property type="match status" value="1"/>
</dbReference>
<dbReference type="Proteomes" id="UP000323142">
    <property type="component" value="Unassembled WGS sequence"/>
</dbReference>
<name>A0A5B2VS53_9HYPH</name>
<dbReference type="EMBL" id="VUOA01000007">
    <property type="protein sequence ID" value="KAA2242051.1"/>
    <property type="molecule type" value="Genomic_DNA"/>
</dbReference>
<accession>A0A5B2VS53</accession>
<dbReference type="PANTHER" id="PTHR12475:SF4">
    <property type="entry name" value="PROTEIN THEM6"/>
    <property type="match status" value="1"/>
</dbReference>
<organism evidence="1 2">
    <name type="scientific">Salinarimonas soli</name>
    <dbReference type="NCBI Taxonomy" id="1638099"/>
    <lineage>
        <taxon>Bacteria</taxon>
        <taxon>Pseudomonadati</taxon>
        <taxon>Pseudomonadota</taxon>
        <taxon>Alphaproteobacteria</taxon>
        <taxon>Hyphomicrobiales</taxon>
        <taxon>Salinarimonadaceae</taxon>
        <taxon>Salinarimonas</taxon>
    </lineage>
</organism>
<proteinExistence type="predicted"/>
<dbReference type="Gene3D" id="3.10.129.10">
    <property type="entry name" value="Hotdog Thioesterase"/>
    <property type="match status" value="1"/>
</dbReference>